<dbReference type="AlphaFoldDB" id="A0A927QKT3"/>
<evidence type="ECO:0000313" key="3">
    <source>
        <dbReference type="Proteomes" id="UP000661025"/>
    </source>
</evidence>
<reference evidence="2" key="1">
    <citation type="submission" date="2020-09" db="EMBL/GenBank/DDBJ databases">
        <title>Streptomyces canutascabiei sp. nov., which causes potato common scab and is distributed across the world.</title>
        <authorList>
            <person name="Nguyen H.P."/>
            <person name="Weisberg A.J."/>
            <person name="Chang J.H."/>
            <person name="Clarke C.R."/>
        </authorList>
    </citation>
    <scope>NUCLEOTIDE SEQUENCE</scope>
    <source>
        <strain evidence="2">ID-01-6.2a</strain>
    </source>
</reference>
<keyword evidence="1" id="KW-0472">Membrane</keyword>
<gene>
    <name evidence="2" type="ORF">IHE70_41700</name>
</gene>
<keyword evidence="1" id="KW-0812">Transmembrane</keyword>
<evidence type="ECO:0000313" key="2">
    <source>
        <dbReference type="EMBL" id="MBD9729585.1"/>
    </source>
</evidence>
<dbReference type="Proteomes" id="UP000661025">
    <property type="component" value="Unassembled WGS sequence"/>
</dbReference>
<name>A0A927QKT3_9ACTN</name>
<dbReference type="EMBL" id="JACYXT010000029">
    <property type="protein sequence ID" value="MBD9729585.1"/>
    <property type="molecule type" value="Genomic_DNA"/>
</dbReference>
<keyword evidence="1" id="KW-1133">Transmembrane helix</keyword>
<dbReference type="RefSeq" id="WP_086803626.1">
    <property type="nucleotide sequence ID" value="NZ_CP119182.1"/>
</dbReference>
<evidence type="ECO:0000256" key="1">
    <source>
        <dbReference type="SAM" id="Phobius"/>
    </source>
</evidence>
<dbReference type="GeneID" id="79934811"/>
<sequence>MSARTHPRPHPATTSAVVVRLPWWAIALPAVGFVVLLLLISDPAQAQAASGDPVIADLVERIRHALASHTP</sequence>
<comment type="caution">
    <text evidence="2">The sequence shown here is derived from an EMBL/GenBank/DDBJ whole genome shotgun (WGS) entry which is preliminary data.</text>
</comment>
<accession>A0A927QKT3</accession>
<proteinExistence type="predicted"/>
<feature type="transmembrane region" description="Helical" evidence="1">
    <location>
        <begin position="21"/>
        <end position="40"/>
    </location>
</feature>
<organism evidence="2 3">
    <name type="scientific">Streptomyces caniscabiei</name>
    <dbReference type="NCBI Taxonomy" id="2746961"/>
    <lineage>
        <taxon>Bacteria</taxon>
        <taxon>Bacillati</taxon>
        <taxon>Actinomycetota</taxon>
        <taxon>Actinomycetes</taxon>
        <taxon>Kitasatosporales</taxon>
        <taxon>Streptomycetaceae</taxon>
        <taxon>Streptomyces</taxon>
    </lineage>
</organism>
<protein>
    <submittedName>
        <fullName evidence="2">Uncharacterized protein</fullName>
    </submittedName>
</protein>